<gene>
    <name evidence="2" type="ORF">LCGC14_0205180</name>
</gene>
<proteinExistence type="predicted"/>
<feature type="transmembrane region" description="Helical" evidence="1">
    <location>
        <begin position="122"/>
        <end position="140"/>
    </location>
</feature>
<keyword evidence="1" id="KW-0472">Membrane</keyword>
<dbReference type="AlphaFoldDB" id="A0A0F9UHU2"/>
<sequence>MQSGDTLRERLKEGGMGRRMSSIGLLLLCISFFLPFPPIYPPRVYRHVDPVTGAVTITICHPWPSQERTYMSPAAVAFGEYHTVDSFCRLFLLFVVGFQAGLLYLLALVIRRSGPRRFLKGSLWVICAVFLLCLAVWAAFASSNTLAQYAYGQGATGTPHEEANLTVWGDPALILLAIPLVAAFGCGAILFARRPLRQPLGVFLFGLVNLPLFILVHFIVDDFRPHVGPFVSVSGLALIAIGGLWEAIAASRACRAESLPTPHP</sequence>
<evidence type="ECO:0000256" key="1">
    <source>
        <dbReference type="SAM" id="Phobius"/>
    </source>
</evidence>
<comment type="caution">
    <text evidence="2">The sequence shown here is derived from an EMBL/GenBank/DDBJ whole genome shotgun (WGS) entry which is preliminary data.</text>
</comment>
<keyword evidence="1" id="KW-0812">Transmembrane</keyword>
<dbReference type="EMBL" id="LAZR01000092">
    <property type="protein sequence ID" value="KKN92775.1"/>
    <property type="molecule type" value="Genomic_DNA"/>
</dbReference>
<feature type="transmembrane region" description="Helical" evidence="1">
    <location>
        <begin position="21"/>
        <end position="40"/>
    </location>
</feature>
<organism evidence="2">
    <name type="scientific">marine sediment metagenome</name>
    <dbReference type="NCBI Taxonomy" id="412755"/>
    <lineage>
        <taxon>unclassified sequences</taxon>
        <taxon>metagenomes</taxon>
        <taxon>ecological metagenomes</taxon>
    </lineage>
</organism>
<feature type="transmembrane region" description="Helical" evidence="1">
    <location>
        <begin position="199"/>
        <end position="220"/>
    </location>
</feature>
<feature type="transmembrane region" description="Helical" evidence="1">
    <location>
        <begin position="172"/>
        <end position="192"/>
    </location>
</feature>
<feature type="transmembrane region" description="Helical" evidence="1">
    <location>
        <begin position="226"/>
        <end position="245"/>
    </location>
</feature>
<evidence type="ECO:0000313" key="2">
    <source>
        <dbReference type="EMBL" id="KKN92775.1"/>
    </source>
</evidence>
<accession>A0A0F9UHU2</accession>
<name>A0A0F9UHU2_9ZZZZ</name>
<feature type="transmembrane region" description="Helical" evidence="1">
    <location>
        <begin position="90"/>
        <end position="110"/>
    </location>
</feature>
<reference evidence="2" key="1">
    <citation type="journal article" date="2015" name="Nature">
        <title>Complex archaea that bridge the gap between prokaryotes and eukaryotes.</title>
        <authorList>
            <person name="Spang A."/>
            <person name="Saw J.H."/>
            <person name="Jorgensen S.L."/>
            <person name="Zaremba-Niedzwiedzka K."/>
            <person name="Martijn J."/>
            <person name="Lind A.E."/>
            <person name="van Eijk R."/>
            <person name="Schleper C."/>
            <person name="Guy L."/>
            <person name="Ettema T.J."/>
        </authorList>
    </citation>
    <scope>NUCLEOTIDE SEQUENCE</scope>
</reference>
<protein>
    <submittedName>
        <fullName evidence="2">Uncharacterized protein</fullName>
    </submittedName>
</protein>
<keyword evidence="1" id="KW-1133">Transmembrane helix</keyword>